<dbReference type="InterPro" id="IPR052350">
    <property type="entry name" value="Metallo-dep_Lactonases"/>
</dbReference>
<comment type="similarity">
    <text evidence="1">Belongs to the metallo-dependent hydrolases superfamily.</text>
</comment>
<comment type="caution">
    <text evidence="3">The sequence shown here is derived from an EMBL/GenBank/DDBJ whole genome shotgun (WGS) entry which is preliminary data.</text>
</comment>
<dbReference type="RefSeq" id="WP_359215350.1">
    <property type="nucleotide sequence ID" value="NZ_JBEZAM010000073.1"/>
</dbReference>
<dbReference type="PANTHER" id="PTHR43569:SF2">
    <property type="entry name" value="AMIDOHYDROLASE-RELATED DOMAIN-CONTAINING PROTEIN"/>
    <property type="match status" value="1"/>
</dbReference>
<dbReference type="InterPro" id="IPR006680">
    <property type="entry name" value="Amidohydro-rel"/>
</dbReference>
<keyword evidence="4" id="KW-1185">Reference proteome</keyword>
<proteinExistence type="inferred from homology"/>
<dbReference type="Proteomes" id="UP001551210">
    <property type="component" value="Unassembled WGS sequence"/>
</dbReference>
<dbReference type="Pfam" id="PF04909">
    <property type="entry name" value="Amidohydro_2"/>
    <property type="match status" value="1"/>
</dbReference>
<reference evidence="3 4" key="1">
    <citation type="submission" date="2024-06" db="EMBL/GenBank/DDBJ databases">
        <title>The Natural Products Discovery Center: Release of the First 8490 Sequenced Strains for Exploring Actinobacteria Biosynthetic Diversity.</title>
        <authorList>
            <person name="Kalkreuter E."/>
            <person name="Kautsar S.A."/>
            <person name="Yang D."/>
            <person name="Bader C.D."/>
            <person name="Teijaro C.N."/>
            <person name="Fluegel L."/>
            <person name="Davis C.M."/>
            <person name="Simpson J.R."/>
            <person name="Lauterbach L."/>
            <person name="Steele A.D."/>
            <person name="Gui C."/>
            <person name="Meng S."/>
            <person name="Li G."/>
            <person name="Viehrig K."/>
            <person name="Ye F."/>
            <person name="Su P."/>
            <person name="Kiefer A.F."/>
            <person name="Nichols A."/>
            <person name="Cepeda A.J."/>
            <person name="Yan W."/>
            <person name="Fan B."/>
            <person name="Jiang Y."/>
            <person name="Adhikari A."/>
            <person name="Zheng C.-J."/>
            <person name="Schuster L."/>
            <person name="Cowan T.M."/>
            <person name="Smanski M.J."/>
            <person name="Chevrette M.G."/>
            <person name="De Carvalho L.P.S."/>
            <person name="Shen B."/>
        </authorList>
    </citation>
    <scope>NUCLEOTIDE SEQUENCE [LARGE SCALE GENOMIC DNA]</scope>
    <source>
        <strain evidence="3 4">NPDC045705</strain>
    </source>
</reference>
<sequence length="292" mass="31183">MRIDAHHHLWELRGRPHAWLDAPESTAIRRDFGMAELTPHARAAGIGGTVLVQVLPDADETREFLALAVGEPLVAGVVGWADLTAPGIADTLTELRRGPGGDLLVGVRHLVQGEADPAWLARPDVRRGLRAVGRAGLCYDLLTLPHQLPAAIAAVRALPGQSFVLDHLSKPPIARGELEPWAGLLRRLAREPGVFCKLSGLVTEADRDRWSVTSLRPYAETALDAFGPERVMFGSDWPVCLTAASYEQVVRTAEALTEGLGPDERAQVFGGTAARVYGLGTPKASGACGEPA</sequence>
<evidence type="ECO:0000256" key="1">
    <source>
        <dbReference type="ARBA" id="ARBA00038310"/>
    </source>
</evidence>
<evidence type="ECO:0000313" key="3">
    <source>
        <dbReference type="EMBL" id="MEU7297605.1"/>
    </source>
</evidence>
<dbReference type="InterPro" id="IPR032466">
    <property type="entry name" value="Metal_Hydrolase"/>
</dbReference>
<dbReference type="EMBL" id="JBEZAM010000073">
    <property type="protein sequence ID" value="MEU7297605.1"/>
    <property type="molecule type" value="Genomic_DNA"/>
</dbReference>
<evidence type="ECO:0000259" key="2">
    <source>
        <dbReference type="Pfam" id="PF04909"/>
    </source>
</evidence>
<feature type="domain" description="Amidohydrolase-related" evidence="2">
    <location>
        <begin position="3"/>
        <end position="279"/>
    </location>
</feature>
<dbReference type="SUPFAM" id="SSF51556">
    <property type="entry name" value="Metallo-dependent hydrolases"/>
    <property type="match status" value="1"/>
</dbReference>
<protein>
    <submittedName>
        <fullName evidence="3">Amidohydrolase family protein</fullName>
    </submittedName>
</protein>
<gene>
    <name evidence="3" type="ORF">AB0A76_31140</name>
</gene>
<organism evidence="3 4">
    <name type="scientific">Streptomyces exfoliatus</name>
    <name type="common">Streptomyces hydrogenans</name>
    <dbReference type="NCBI Taxonomy" id="1905"/>
    <lineage>
        <taxon>Bacteria</taxon>
        <taxon>Bacillati</taxon>
        <taxon>Actinomycetota</taxon>
        <taxon>Actinomycetes</taxon>
        <taxon>Kitasatosporales</taxon>
        <taxon>Streptomycetaceae</taxon>
        <taxon>Streptomyces</taxon>
    </lineage>
</organism>
<evidence type="ECO:0000313" key="4">
    <source>
        <dbReference type="Proteomes" id="UP001551210"/>
    </source>
</evidence>
<dbReference type="PANTHER" id="PTHR43569">
    <property type="entry name" value="AMIDOHYDROLASE"/>
    <property type="match status" value="1"/>
</dbReference>
<name>A0ABV3D5C0_STREX</name>
<accession>A0ABV3D5C0</accession>
<dbReference type="Gene3D" id="3.20.20.140">
    <property type="entry name" value="Metal-dependent hydrolases"/>
    <property type="match status" value="1"/>
</dbReference>